<proteinExistence type="predicted"/>
<evidence type="ECO:0000313" key="7">
    <source>
        <dbReference type="EMBL" id="KAF7165323.1"/>
    </source>
</evidence>
<protein>
    <recommendedName>
        <fullName evidence="6">Zn(2)-C6 fungal-type domain-containing protein</fullName>
    </recommendedName>
</protein>
<evidence type="ECO:0000256" key="3">
    <source>
        <dbReference type="ARBA" id="ARBA00023163"/>
    </source>
</evidence>
<dbReference type="PROSITE" id="PS00463">
    <property type="entry name" value="ZN2_CY6_FUNGAL_1"/>
    <property type="match status" value="1"/>
</dbReference>
<dbReference type="InterPro" id="IPR036864">
    <property type="entry name" value="Zn2-C6_fun-type_DNA-bd_sf"/>
</dbReference>
<dbReference type="SMART" id="SM00066">
    <property type="entry name" value="GAL4"/>
    <property type="match status" value="1"/>
</dbReference>
<evidence type="ECO:0000256" key="5">
    <source>
        <dbReference type="SAM" id="MobiDB-lite"/>
    </source>
</evidence>
<comment type="caution">
    <text evidence="7">The sequence shown here is derived from an EMBL/GenBank/DDBJ whole genome shotgun (WGS) entry which is preliminary data.</text>
</comment>
<evidence type="ECO:0000256" key="1">
    <source>
        <dbReference type="ARBA" id="ARBA00023015"/>
    </source>
</evidence>
<gene>
    <name evidence="7" type="ORF">CNMCM5623_009528</name>
</gene>
<feature type="region of interest" description="Disordered" evidence="5">
    <location>
        <begin position="294"/>
        <end position="328"/>
    </location>
</feature>
<dbReference type="GO" id="GO:0003677">
    <property type="term" value="F:DNA binding"/>
    <property type="evidence" value="ECO:0007669"/>
    <property type="project" value="UniProtKB-KW"/>
</dbReference>
<reference evidence="7" key="1">
    <citation type="submission" date="2020-06" db="EMBL/GenBank/DDBJ databases">
        <title>Draft genome sequences of strains closely related to Aspergillus parafelis and Aspergillus hiratsukae.</title>
        <authorList>
            <person name="Dos Santos R.A.C."/>
            <person name="Rivero-Menendez O."/>
            <person name="Steenwyk J.L."/>
            <person name="Mead M.E."/>
            <person name="Goldman G.H."/>
            <person name="Alastruey-Izquierdo A."/>
            <person name="Rokas A."/>
        </authorList>
    </citation>
    <scope>NUCLEOTIDE SEQUENCE</scope>
    <source>
        <strain evidence="7">CNM-CM5623</strain>
    </source>
</reference>
<dbReference type="InterPro" id="IPR001138">
    <property type="entry name" value="Zn2Cys6_DnaBD"/>
</dbReference>
<dbReference type="EMBL" id="JACBAE010001319">
    <property type="protein sequence ID" value="KAF7165323.1"/>
    <property type="molecule type" value="Genomic_DNA"/>
</dbReference>
<feature type="domain" description="Zn(2)-C6 fungal-type" evidence="6">
    <location>
        <begin position="22"/>
        <end position="54"/>
    </location>
</feature>
<evidence type="ECO:0000256" key="4">
    <source>
        <dbReference type="ARBA" id="ARBA00023242"/>
    </source>
</evidence>
<evidence type="ECO:0000259" key="6">
    <source>
        <dbReference type="PROSITE" id="PS50048"/>
    </source>
</evidence>
<organism evidence="7 8">
    <name type="scientific">Aspergillus felis</name>
    <dbReference type="NCBI Taxonomy" id="1287682"/>
    <lineage>
        <taxon>Eukaryota</taxon>
        <taxon>Fungi</taxon>
        <taxon>Dikarya</taxon>
        <taxon>Ascomycota</taxon>
        <taxon>Pezizomycotina</taxon>
        <taxon>Eurotiomycetes</taxon>
        <taxon>Eurotiomycetidae</taxon>
        <taxon>Eurotiales</taxon>
        <taxon>Aspergillaceae</taxon>
        <taxon>Aspergillus</taxon>
        <taxon>Aspergillus subgen. Fumigati</taxon>
    </lineage>
</organism>
<keyword evidence="4" id="KW-0539">Nucleus</keyword>
<keyword evidence="1" id="KW-0805">Transcription regulation</keyword>
<dbReference type="AlphaFoldDB" id="A0A8H6Q2Z2"/>
<dbReference type="Proteomes" id="UP000654922">
    <property type="component" value="Unassembled WGS sequence"/>
</dbReference>
<name>A0A8H6Q2Z2_9EURO</name>
<evidence type="ECO:0000313" key="8">
    <source>
        <dbReference type="Proteomes" id="UP000654922"/>
    </source>
</evidence>
<dbReference type="GO" id="GO:0008270">
    <property type="term" value="F:zinc ion binding"/>
    <property type="evidence" value="ECO:0007669"/>
    <property type="project" value="InterPro"/>
</dbReference>
<dbReference type="Gene3D" id="4.10.240.10">
    <property type="entry name" value="Zn(2)-C6 fungal-type DNA-binding domain"/>
    <property type="match status" value="1"/>
</dbReference>
<accession>A0A8H6Q2Z2</accession>
<dbReference type="SUPFAM" id="SSF57701">
    <property type="entry name" value="Zn2/Cys6 DNA-binding domain"/>
    <property type="match status" value="1"/>
</dbReference>
<keyword evidence="3" id="KW-0804">Transcription</keyword>
<evidence type="ECO:0000256" key="2">
    <source>
        <dbReference type="ARBA" id="ARBA00023125"/>
    </source>
</evidence>
<dbReference type="PROSITE" id="PS50048">
    <property type="entry name" value="ZN2_CY6_FUNGAL_2"/>
    <property type="match status" value="1"/>
</dbReference>
<dbReference type="CDD" id="cd00067">
    <property type="entry name" value="GAL4"/>
    <property type="match status" value="1"/>
</dbReference>
<dbReference type="OrthoDB" id="4222821at2759"/>
<dbReference type="GO" id="GO:0000981">
    <property type="term" value="F:DNA-binding transcription factor activity, RNA polymerase II-specific"/>
    <property type="evidence" value="ECO:0007669"/>
    <property type="project" value="InterPro"/>
</dbReference>
<keyword evidence="2" id="KW-0238">DNA-binding</keyword>
<sequence length="447" mass="49049">MSSQPPLSRVGVIVNPTARRVACDQCHAQKLRCTKLENCTVCVRCQRLDRHCIWSPPSRSGRPARTTVAEKVVKQGGSRLDNAGKKRRKRSLNALELRPEDGPRSAREPVYTSQISTQPTLPAVEISEAVPSLPPPVADWNMSDIFSISSPPYSSRDNPFPSLWTPERVPPMPNFTDYFQMPSVGNQTRTAKDTSAMPAACAPQRLASLQDITLELSNIDLSLFNLEQSLHVEPWGPMFASPAAVITKLSTCGSDQPDDTLAHGYPLIDIFNKTQHFINIAKQTSIYFASLSTPLTSRPTPPGKAPSRAFYSDRDTSSQASSRLSPVDMYTQREMPAPASSSAARGNPSSPDLPTALLFTTGYARILDLYSTVTTQISHFVHALSVQSMAGGPDFRQRMHPVIPPLQWGGFQPASYGALQIFMAIQVISYLLTEVGRALGVVEWRAR</sequence>